<dbReference type="RefSeq" id="WP_162663470.1">
    <property type="nucleotide sequence ID" value="NZ_CP048020.1"/>
</dbReference>
<keyword evidence="1" id="KW-1133">Transmembrane helix</keyword>
<feature type="domain" description="PEGA" evidence="3">
    <location>
        <begin position="249"/>
        <end position="311"/>
    </location>
</feature>
<sequence length="485" mass="53778">MKVKRVCVALIAIVIASYGTAQTNGEIPTWSITASKFTLTDVPELYASYSTALPTMLNLFCAVPTSRVVTPEEKKARQLIDYAAKKLMLIRERVSLIAERDSLYLAVMPEKEKLKQAVAFNKKITAKEIDIQKAQEKIDALLNDTSFTAETLPVTIWKDGQQLFELPEYANIPQTLKVENISAVINGSIQDLAGYMYVSVVLTTGLPGMPDYRFSEAGPYQSIEAIARSLAAQIMTAVKNTQPAKVLLTVEPENAEVYLDSEPLETGKKSIYMYEGSHRLEALADGYDSAGQTIEVQAGQNYLLNIKLKKEKIISVGFQFITPNADVFLHTQYFAGAPFQTDIPVGKNTAISFSYGDVKTYIVLRPHDFMQQGQTIYQLQATLNKEKTKTLVDRRRNVLYWSLGAFYVSLPIFMILQGLTADMASAAADSRLGSDTTVRNKYRALFISTAVMQGITIGLGINYVVQLGLYLYAADQSIPKEARKL</sequence>
<keyword evidence="1" id="KW-0472">Membrane</keyword>
<gene>
    <name evidence="4" type="ORF">GWP43_06440</name>
</gene>
<dbReference type="EMBL" id="CP048020">
    <property type="protein sequence ID" value="QHX43139.1"/>
    <property type="molecule type" value="Genomic_DNA"/>
</dbReference>
<evidence type="ECO:0000313" key="4">
    <source>
        <dbReference type="EMBL" id="QHX43139.1"/>
    </source>
</evidence>
<dbReference type="KEGG" id="trz:GWP43_06440"/>
<protein>
    <submittedName>
        <fullName evidence="4">PEGA domain-containing protein</fullName>
    </submittedName>
</protein>
<feature type="transmembrane region" description="Helical" evidence="1">
    <location>
        <begin position="398"/>
        <end position="421"/>
    </location>
</feature>
<feature type="signal peptide" evidence="2">
    <location>
        <begin position="1"/>
        <end position="21"/>
    </location>
</feature>
<dbReference type="Pfam" id="PF08308">
    <property type="entry name" value="PEGA"/>
    <property type="match status" value="1"/>
</dbReference>
<evidence type="ECO:0000313" key="5">
    <source>
        <dbReference type="Proteomes" id="UP000464374"/>
    </source>
</evidence>
<reference evidence="4 5" key="1">
    <citation type="submission" date="2020-01" db="EMBL/GenBank/DDBJ databases">
        <title>Complete genome sequence of a human oral phylogroup 1 Treponema sp. strain ATCC 700766, originally isolated from periodontitis dental plaque.</title>
        <authorList>
            <person name="Chan Y."/>
            <person name="Huo Y.-B."/>
            <person name="Yu X.-L."/>
            <person name="Zeng H."/>
            <person name="Leung W.-K."/>
            <person name="Watt R.M."/>
        </authorList>
    </citation>
    <scope>NUCLEOTIDE SEQUENCE [LARGE SCALE GENOMIC DNA]</scope>
    <source>
        <strain evidence="4 5">OMZ 804</strain>
    </source>
</reference>
<dbReference type="AlphaFoldDB" id="A0A6P1Y179"/>
<feature type="transmembrane region" description="Helical" evidence="1">
    <location>
        <begin position="442"/>
        <end position="465"/>
    </location>
</feature>
<evidence type="ECO:0000256" key="1">
    <source>
        <dbReference type="SAM" id="Phobius"/>
    </source>
</evidence>
<organism evidence="4 5">
    <name type="scientific">Treponema vincentii</name>
    <dbReference type="NCBI Taxonomy" id="69710"/>
    <lineage>
        <taxon>Bacteria</taxon>
        <taxon>Pseudomonadati</taxon>
        <taxon>Spirochaetota</taxon>
        <taxon>Spirochaetia</taxon>
        <taxon>Spirochaetales</taxon>
        <taxon>Treponemataceae</taxon>
        <taxon>Treponema</taxon>
    </lineage>
</organism>
<dbReference type="InterPro" id="IPR013229">
    <property type="entry name" value="PEGA"/>
</dbReference>
<proteinExistence type="predicted"/>
<accession>A0A6P1Y179</accession>
<name>A0A6P1Y179_9SPIR</name>
<feature type="chain" id="PRO_5026791822" evidence="2">
    <location>
        <begin position="22"/>
        <end position="485"/>
    </location>
</feature>
<evidence type="ECO:0000259" key="3">
    <source>
        <dbReference type="Pfam" id="PF08308"/>
    </source>
</evidence>
<evidence type="ECO:0000256" key="2">
    <source>
        <dbReference type="SAM" id="SignalP"/>
    </source>
</evidence>
<keyword evidence="2" id="KW-0732">Signal</keyword>
<dbReference type="Proteomes" id="UP000464374">
    <property type="component" value="Chromosome"/>
</dbReference>
<keyword evidence="1" id="KW-0812">Transmembrane</keyword>